<feature type="compositionally biased region" description="Pro residues" evidence="1">
    <location>
        <begin position="267"/>
        <end position="284"/>
    </location>
</feature>
<comment type="caution">
    <text evidence="2">The sequence shown here is derived from an EMBL/GenBank/DDBJ whole genome shotgun (WGS) entry which is preliminary data.</text>
</comment>
<dbReference type="GO" id="GO:0043622">
    <property type="term" value="P:cortical microtubule organization"/>
    <property type="evidence" value="ECO:0007669"/>
    <property type="project" value="TreeGrafter"/>
</dbReference>
<dbReference type="PANTHER" id="PTHR31949:SF2">
    <property type="entry name" value="OS05G0480600 PROTEIN"/>
    <property type="match status" value="1"/>
</dbReference>
<protein>
    <submittedName>
        <fullName evidence="2">Uncharacterized protein</fullName>
    </submittedName>
</protein>
<feature type="compositionally biased region" description="Low complexity" evidence="1">
    <location>
        <begin position="255"/>
        <end position="266"/>
    </location>
</feature>
<feature type="compositionally biased region" description="Polar residues" evidence="1">
    <location>
        <begin position="148"/>
        <end position="158"/>
    </location>
</feature>
<reference evidence="2 3" key="1">
    <citation type="submission" date="2024-01" db="EMBL/GenBank/DDBJ databases">
        <title>Genome assemblies of Stephania.</title>
        <authorList>
            <person name="Yang L."/>
        </authorList>
    </citation>
    <scope>NUCLEOTIDE SEQUENCE [LARGE SCALE GENOMIC DNA]</scope>
    <source>
        <strain evidence="2">QJT</strain>
        <tissue evidence="2">Leaf</tissue>
    </source>
</reference>
<feature type="compositionally biased region" description="Polar residues" evidence="1">
    <location>
        <begin position="180"/>
        <end position="206"/>
    </location>
</feature>
<feature type="compositionally biased region" description="Polar residues" evidence="1">
    <location>
        <begin position="303"/>
        <end position="312"/>
    </location>
</feature>
<evidence type="ECO:0000256" key="1">
    <source>
        <dbReference type="SAM" id="MobiDB-lite"/>
    </source>
</evidence>
<feature type="compositionally biased region" description="Low complexity" evidence="1">
    <location>
        <begin position="210"/>
        <end position="227"/>
    </location>
</feature>
<name>A0AAP0IZQ4_9MAGN</name>
<accession>A0AAP0IZQ4</accession>
<dbReference type="EMBL" id="JBBNAE010000005">
    <property type="protein sequence ID" value="KAK9124789.1"/>
    <property type="molecule type" value="Genomic_DNA"/>
</dbReference>
<feature type="region of interest" description="Disordered" evidence="1">
    <location>
        <begin position="255"/>
        <end position="387"/>
    </location>
</feature>
<gene>
    <name evidence="2" type="ORF">Sjap_014391</name>
</gene>
<feature type="region of interest" description="Disordered" evidence="1">
    <location>
        <begin position="137"/>
        <end position="242"/>
    </location>
</feature>
<feature type="compositionally biased region" description="Low complexity" evidence="1">
    <location>
        <begin position="159"/>
        <end position="177"/>
    </location>
</feature>
<keyword evidence="3" id="KW-1185">Reference proteome</keyword>
<dbReference type="PANTHER" id="PTHR31949">
    <property type="entry name" value="GASTRIC MUCIN-LIKE PROTEIN"/>
    <property type="match status" value="1"/>
</dbReference>
<proteinExistence type="predicted"/>
<evidence type="ECO:0000313" key="3">
    <source>
        <dbReference type="Proteomes" id="UP001417504"/>
    </source>
</evidence>
<evidence type="ECO:0000313" key="2">
    <source>
        <dbReference type="EMBL" id="KAK9124789.1"/>
    </source>
</evidence>
<organism evidence="2 3">
    <name type="scientific">Stephania japonica</name>
    <dbReference type="NCBI Taxonomy" id="461633"/>
    <lineage>
        <taxon>Eukaryota</taxon>
        <taxon>Viridiplantae</taxon>
        <taxon>Streptophyta</taxon>
        <taxon>Embryophyta</taxon>
        <taxon>Tracheophyta</taxon>
        <taxon>Spermatophyta</taxon>
        <taxon>Magnoliopsida</taxon>
        <taxon>Ranunculales</taxon>
        <taxon>Menispermaceae</taxon>
        <taxon>Menispermoideae</taxon>
        <taxon>Cissampelideae</taxon>
        <taxon>Stephania</taxon>
    </lineage>
</organism>
<sequence length="538" mass="58111">MTGYSLLLKLHFFLPRMQVTIINQLLLHERPVRHLDLLLPLRLQGYVRTCSFSSSHLIAIIKVLALKHQILSSASLMCKKNYLQILHHKLLSAGQLDNSYSSRPARSSSVTRPSISCMSYNGYSSSSNRSSVLNTSSASVASIPRPSTPSVRSTATSYSRPSTPGSRSVSSRPSTPTKCRPTSSSFSGEKTRTLQNSRPSTPSSRPQIPANLSSSSARTNSRPSTPSHRNVASSPSTIMSRSVSGGQVLTNGRIPAAASRGSSPSPRTRPIPQPVVPPDFPLETPPNLRTTLPERPMSAGRSRPNSGVSVKGSSDAPGVTNPPRRQSLSPVVTRGRLPELSSKGRLHANGHDFGATDKQRTPPTSESASRRLSKSLSSSAEGNGFGRTISKKSLDVALRHMDIRHGSANGNIRSLSGTAIFPQSMRSAMSKGQPARPFETLVAVNGNGAPPYLGGNMSMLEIGNHDVRSQDGNADEDVKRLSAKVSDLDIYESSRYDALLLREDAKNTNWLHSIDDKSDEGSIFDNRFDILPEPFDPF</sequence>
<dbReference type="AlphaFoldDB" id="A0AAP0IZQ4"/>
<dbReference type="GO" id="GO:0055028">
    <property type="term" value="C:cortical microtubule"/>
    <property type="evidence" value="ECO:0007669"/>
    <property type="project" value="TreeGrafter"/>
</dbReference>
<dbReference type="Proteomes" id="UP001417504">
    <property type="component" value="Unassembled WGS sequence"/>
</dbReference>
<feature type="compositionally biased region" description="Polar residues" evidence="1">
    <location>
        <begin position="228"/>
        <end position="242"/>
    </location>
</feature>